<sequence length="109" mass="11962">MGVVFIVVLVILWSLPAGSGSRCKGRVNINTSHFNVLFSLGSVVNEDFRSADSDEFCGLLDDEEDTNALDQREDLRLIQGESDLCKMFPRRKTNTPCTARASSGTDGFT</sequence>
<dbReference type="EMBL" id="CM010719">
    <property type="protein sequence ID" value="RZC61019.1"/>
    <property type="molecule type" value="Genomic_DNA"/>
</dbReference>
<organism evidence="2 3">
    <name type="scientific">Papaver somniferum</name>
    <name type="common">Opium poppy</name>
    <dbReference type="NCBI Taxonomy" id="3469"/>
    <lineage>
        <taxon>Eukaryota</taxon>
        <taxon>Viridiplantae</taxon>
        <taxon>Streptophyta</taxon>
        <taxon>Embryophyta</taxon>
        <taxon>Tracheophyta</taxon>
        <taxon>Spermatophyta</taxon>
        <taxon>Magnoliopsida</taxon>
        <taxon>Ranunculales</taxon>
        <taxon>Papaveraceae</taxon>
        <taxon>Papaveroideae</taxon>
        <taxon>Papaver</taxon>
    </lineage>
</organism>
<evidence type="ECO:0000313" key="3">
    <source>
        <dbReference type="Proteomes" id="UP000316621"/>
    </source>
</evidence>
<dbReference type="Gramene" id="RZC61019">
    <property type="protein sequence ID" value="RZC61019"/>
    <property type="gene ID" value="C5167_022771"/>
</dbReference>
<accession>A0A4Y7JMQ6</accession>
<reference evidence="2 3" key="1">
    <citation type="journal article" date="2018" name="Science">
        <title>The opium poppy genome and morphinan production.</title>
        <authorList>
            <person name="Guo L."/>
            <person name="Winzer T."/>
            <person name="Yang X."/>
            <person name="Li Y."/>
            <person name="Ning Z."/>
            <person name="He Z."/>
            <person name="Teodor R."/>
            <person name="Lu Y."/>
            <person name="Bowser T.A."/>
            <person name="Graham I.A."/>
            <person name="Ye K."/>
        </authorList>
    </citation>
    <scope>NUCLEOTIDE SEQUENCE [LARGE SCALE GENOMIC DNA]</scope>
    <source>
        <strain evidence="3">cv. HN1</strain>
        <tissue evidence="2">Leaves</tissue>
    </source>
</reference>
<gene>
    <name evidence="2" type="ORF">C5167_022771</name>
</gene>
<evidence type="ECO:0000256" key="1">
    <source>
        <dbReference type="SAM" id="SignalP"/>
    </source>
</evidence>
<proteinExistence type="predicted"/>
<feature type="chain" id="PRO_5021443682" evidence="1">
    <location>
        <begin position="21"/>
        <end position="109"/>
    </location>
</feature>
<dbReference type="Proteomes" id="UP000316621">
    <property type="component" value="Chromosome 5"/>
</dbReference>
<feature type="signal peptide" evidence="1">
    <location>
        <begin position="1"/>
        <end position="20"/>
    </location>
</feature>
<evidence type="ECO:0000313" key="2">
    <source>
        <dbReference type="EMBL" id="RZC61019.1"/>
    </source>
</evidence>
<keyword evidence="3" id="KW-1185">Reference proteome</keyword>
<name>A0A4Y7JMQ6_PAPSO</name>
<protein>
    <submittedName>
        <fullName evidence="2">Uncharacterized protein</fullName>
    </submittedName>
</protein>
<dbReference type="AlphaFoldDB" id="A0A4Y7JMQ6"/>
<keyword evidence="1" id="KW-0732">Signal</keyword>